<proteinExistence type="predicted"/>
<reference evidence="1" key="1">
    <citation type="submission" date="2014-09" db="EMBL/GenBank/DDBJ databases">
        <authorList>
            <person name="Magalhaes I.L.F."/>
            <person name="Oliveira U."/>
            <person name="Santos F.R."/>
            <person name="Vidigal T.H.D.A."/>
            <person name="Brescovit A.D."/>
            <person name="Santos A.J."/>
        </authorList>
    </citation>
    <scope>NUCLEOTIDE SEQUENCE</scope>
    <source>
        <tissue evidence="1">Shoot tissue taken approximately 20 cm above the soil surface</tissue>
    </source>
</reference>
<name>A0A0A9EWM9_ARUDO</name>
<dbReference type="EMBL" id="GBRH01197443">
    <property type="protein sequence ID" value="JAE00453.1"/>
    <property type="molecule type" value="Transcribed_RNA"/>
</dbReference>
<accession>A0A0A9EWM9</accession>
<protein>
    <submittedName>
        <fullName evidence="1">Uncharacterized protein</fullName>
    </submittedName>
</protein>
<sequence>MPHLKRPSELEPSSHPHISLQIKNLQVWYSVAQEDQQQSNHFGHLWEIDCFQYAAVAFVGAVAAAGAAAADVAVVANSSVL</sequence>
<reference evidence="1" key="2">
    <citation type="journal article" date="2015" name="Data Brief">
        <title>Shoot transcriptome of the giant reed, Arundo donax.</title>
        <authorList>
            <person name="Barrero R.A."/>
            <person name="Guerrero F.D."/>
            <person name="Moolhuijzen P."/>
            <person name="Goolsby J.A."/>
            <person name="Tidwell J."/>
            <person name="Bellgard S.E."/>
            <person name="Bellgard M.I."/>
        </authorList>
    </citation>
    <scope>NUCLEOTIDE SEQUENCE</scope>
    <source>
        <tissue evidence="1">Shoot tissue taken approximately 20 cm above the soil surface</tissue>
    </source>
</reference>
<dbReference type="AlphaFoldDB" id="A0A0A9EWM9"/>
<organism evidence="1">
    <name type="scientific">Arundo donax</name>
    <name type="common">Giant reed</name>
    <name type="synonym">Donax arundinaceus</name>
    <dbReference type="NCBI Taxonomy" id="35708"/>
    <lineage>
        <taxon>Eukaryota</taxon>
        <taxon>Viridiplantae</taxon>
        <taxon>Streptophyta</taxon>
        <taxon>Embryophyta</taxon>
        <taxon>Tracheophyta</taxon>
        <taxon>Spermatophyta</taxon>
        <taxon>Magnoliopsida</taxon>
        <taxon>Liliopsida</taxon>
        <taxon>Poales</taxon>
        <taxon>Poaceae</taxon>
        <taxon>PACMAD clade</taxon>
        <taxon>Arundinoideae</taxon>
        <taxon>Arundineae</taxon>
        <taxon>Arundo</taxon>
    </lineage>
</organism>
<evidence type="ECO:0000313" key="1">
    <source>
        <dbReference type="EMBL" id="JAE00453.1"/>
    </source>
</evidence>